<keyword evidence="1" id="KW-0175">Coiled coil</keyword>
<evidence type="ECO:0000256" key="1">
    <source>
        <dbReference type="SAM" id="Coils"/>
    </source>
</evidence>
<protein>
    <submittedName>
        <fullName evidence="2">Uncharacterized protein</fullName>
    </submittedName>
</protein>
<dbReference type="OrthoDB" id="2967938at2"/>
<comment type="caution">
    <text evidence="2">The sequence shown here is derived from an EMBL/GenBank/DDBJ whole genome shotgun (WGS) entry which is preliminary data.</text>
</comment>
<accession>A0A5R9G6H9</accession>
<proteinExistence type="predicted"/>
<sequence>MLTYNVRDAFQVLKERGIARDKQEVRKWLNEGYIEAEPPENRRIGWKIRADALQRFIERYEVGDFQGLMQRRKTTIPALSLEARPLSEGEPKGSESQLFRLEEEMTSLRQQVRALRREMNDLKKVLGFPVLAAAQTSDEKAADS</sequence>
<feature type="coiled-coil region" evidence="1">
    <location>
        <begin position="98"/>
        <end position="125"/>
    </location>
</feature>
<dbReference type="RefSeq" id="WP_138194231.1">
    <property type="nucleotide sequence ID" value="NZ_VCIW01000006.1"/>
</dbReference>
<reference evidence="2 3" key="1">
    <citation type="submission" date="2019-05" db="EMBL/GenBank/DDBJ databases">
        <authorList>
            <person name="Narsing Rao M.P."/>
            <person name="Li W.J."/>
        </authorList>
    </citation>
    <scope>NUCLEOTIDE SEQUENCE [LARGE SCALE GENOMIC DNA]</scope>
    <source>
        <strain evidence="2 3">SYSU_K30003</strain>
    </source>
</reference>
<gene>
    <name evidence="2" type="ORF">FE782_11440</name>
</gene>
<evidence type="ECO:0000313" key="2">
    <source>
        <dbReference type="EMBL" id="TLS51987.1"/>
    </source>
</evidence>
<keyword evidence="3" id="KW-1185">Reference proteome</keyword>
<dbReference type="AlphaFoldDB" id="A0A5R9G6H9"/>
<dbReference type="Proteomes" id="UP000309676">
    <property type="component" value="Unassembled WGS sequence"/>
</dbReference>
<name>A0A5R9G6H9_9BACL</name>
<dbReference type="EMBL" id="VCIW01000006">
    <property type="protein sequence ID" value="TLS51987.1"/>
    <property type="molecule type" value="Genomic_DNA"/>
</dbReference>
<organism evidence="2 3">
    <name type="scientific">Paenibacillus antri</name>
    <dbReference type="NCBI Taxonomy" id="2582848"/>
    <lineage>
        <taxon>Bacteria</taxon>
        <taxon>Bacillati</taxon>
        <taxon>Bacillota</taxon>
        <taxon>Bacilli</taxon>
        <taxon>Bacillales</taxon>
        <taxon>Paenibacillaceae</taxon>
        <taxon>Paenibacillus</taxon>
    </lineage>
</organism>
<evidence type="ECO:0000313" key="3">
    <source>
        <dbReference type="Proteomes" id="UP000309676"/>
    </source>
</evidence>